<accession>A0A286U6C6</accession>
<evidence type="ECO:0000256" key="3">
    <source>
        <dbReference type="ARBA" id="ARBA00022723"/>
    </source>
</evidence>
<dbReference type="AlphaFoldDB" id="A0A286U6C6"/>
<evidence type="ECO:0000256" key="1">
    <source>
        <dbReference type="ARBA" id="ARBA00001946"/>
    </source>
</evidence>
<dbReference type="InterPro" id="IPR034686">
    <property type="entry name" value="Terpene_cyclase-like_2"/>
</dbReference>
<proteinExistence type="inferred from homology"/>
<evidence type="ECO:0000256" key="6">
    <source>
        <dbReference type="RuleBase" id="RU366034"/>
    </source>
</evidence>
<evidence type="ECO:0000313" key="7">
    <source>
        <dbReference type="EMBL" id="PAV15125.1"/>
    </source>
</evidence>
<keyword evidence="8" id="KW-1185">Reference proteome</keyword>
<evidence type="ECO:0000256" key="2">
    <source>
        <dbReference type="ARBA" id="ARBA00006333"/>
    </source>
</evidence>
<keyword evidence="5 6" id="KW-0456">Lyase</keyword>
<comment type="cofactor">
    <cofactor evidence="1 6">
        <name>Mg(2+)</name>
        <dbReference type="ChEBI" id="CHEBI:18420"/>
    </cofactor>
</comment>
<dbReference type="EMBL" id="NBII01000010">
    <property type="protein sequence ID" value="PAV15125.1"/>
    <property type="molecule type" value="Genomic_DNA"/>
</dbReference>
<dbReference type="SFLD" id="SFLDS00005">
    <property type="entry name" value="Isoprenoid_Synthase_Type_I"/>
    <property type="match status" value="1"/>
</dbReference>
<evidence type="ECO:0000313" key="8">
    <source>
        <dbReference type="Proteomes" id="UP000217199"/>
    </source>
</evidence>
<dbReference type="PANTHER" id="PTHR35201">
    <property type="entry name" value="TERPENE SYNTHASE"/>
    <property type="match status" value="1"/>
</dbReference>
<protein>
    <recommendedName>
        <fullName evidence="6">Terpene synthase</fullName>
        <ecNumber evidence="6">4.2.3.-</ecNumber>
    </recommendedName>
</protein>
<keyword evidence="4 6" id="KW-0460">Magnesium</keyword>
<dbReference type="OrthoDB" id="2861623at2759"/>
<dbReference type="EC" id="4.2.3.-" evidence="6"/>
<reference evidence="7 8" key="1">
    <citation type="journal article" date="2017" name="Mol. Ecol.">
        <title>Comparative and population genomic landscape of Phellinus noxius: A hypervariable fungus causing root rot in trees.</title>
        <authorList>
            <person name="Chung C.L."/>
            <person name="Lee T.J."/>
            <person name="Akiba M."/>
            <person name="Lee H.H."/>
            <person name="Kuo T.H."/>
            <person name="Liu D."/>
            <person name="Ke H.M."/>
            <person name="Yokoi T."/>
            <person name="Roa M.B."/>
            <person name="Lu M.J."/>
            <person name="Chang Y.Y."/>
            <person name="Ann P.J."/>
            <person name="Tsai J.N."/>
            <person name="Chen C.Y."/>
            <person name="Tzean S.S."/>
            <person name="Ota Y."/>
            <person name="Hattori T."/>
            <person name="Sahashi N."/>
            <person name="Liou R.F."/>
            <person name="Kikuchi T."/>
            <person name="Tsai I.J."/>
        </authorList>
    </citation>
    <scope>NUCLEOTIDE SEQUENCE [LARGE SCALE GENOMIC DNA]</scope>
    <source>
        <strain evidence="7 8">FFPRI411160</strain>
    </source>
</reference>
<dbReference type="SFLD" id="SFLDG01020">
    <property type="entry name" value="Terpene_Cyclase_Like_2"/>
    <property type="match status" value="1"/>
</dbReference>
<dbReference type="Pfam" id="PF19086">
    <property type="entry name" value="Terpene_syn_C_2"/>
    <property type="match status" value="1"/>
</dbReference>
<sequence length="363" mass="40893">MRHSKSLYFPTKRVQFSIPDLIKDCPFELNFNPHGILAGVQSDNWISEQSNFSTNRRYNLRGLKCGLLAAMTYPDAPAPELRTCCDFLSFLFHIDDLSDDMDGGGTLSTRKAVIGSFFDTSREADTTVGRIGRDIWQRFSATASAGAKARFISTFELFFRAVSQQAIDRREGRVMDLETYMVLRRDTSGCKPCWACIEYANGLDIPDEVMGHETIEIMGEATNDIVSWSNDIFSFKVEDARHDNHNMISIAMRTIGLSLQDAVDYVGDLCQESTHRFIAAKKRVPSFDDGGPIDKQVAIYIKGLEDWIVGSLHWSFESSRYFGKDGKGIKNSRVIKLQRSSTESIFRSSGPWSRMMCLTGVDI</sequence>
<evidence type="ECO:0000256" key="5">
    <source>
        <dbReference type="ARBA" id="ARBA00023239"/>
    </source>
</evidence>
<gene>
    <name evidence="7" type="ORF">PNOK_0888600</name>
</gene>
<dbReference type="GO" id="GO:0046872">
    <property type="term" value="F:metal ion binding"/>
    <property type="evidence" value="ECO:0007669"/>
    <property type="project" value="UniProtKB-KW"/>
</dbReference>
<dbReference type="InterPro" id="IPR008949">
    <property type="entry name" value="Isoprenoid_synthase_dom_sf"/>
</dbReference>
<dbReference type="SUPFAM" id="SSF48576">
    <property type="entry name" value="Terpenoid synthases"/>
    <property type="match status" value="1"/>
</dbReference>
<dbReference type="InParanoid" id="A0A286U6C6"/>
<dbReference type="Proteomes" id="UP000217199">
    <property type="component" value="Unassembled WGS sequence"/>
</dbReference>
<organism evidence="7 8">
    <name type="scientific">Pyrrhoderma noxium</name>
    <dbReference type="NCBI Taxonomy" id="2282107"/>
    <lineage>
        <taxon>Eukaryota</taxon>
        <taxon>Fungi</taxon>
        <taxon>Dikarya</taxon>
        <taxon>Basidiomycota</taxon>
        <taxon>Agaricomycotina</taxon>
        <taxon>Agaricomycetes</taxon>
        <taxon>Hymenochaetales</taxon>
        <taxon>Hymenochaetaceae</taxon>
        <taxon>Pyrrhoderma</taxon>
    </lineage>
</organism>
<dbReference type="GO" id="GO:0010333">
    <property type="term" value="F:terpene synthase activity"/>
    <property type="evidence" value="ECO:0007669"/>
    <property type="project" value="InterPro"/>
</dbReference>
<dbReference type="Gene3D" id="1.10.600.10">
    <property type="entry name" value="Farnesyl Diphosphate Synthase"/>
    <property type="match status" value="1"/>
</dbReference>
<keyword evidence="3 6" id="KW-0479">Metal-binding</keyword>
<comment type="caution">
    <text evidence="7">The sequence shown here is derived from an EMBL/GenBank/DDBJ whole genome shotgun (WGS) entry which is preliminary data.</text>
</comment>
<evidence type="ECO:0000256" key="4">
    <source>
        <dbReference type="ARBA" id="ARBA00022842"/>
    </source>
</evidence>
<comment type="similarity">
    <text evidence="2 6">Belongs to the terpene synthase family.</text>
</comment>
<name>A0A286U6C6_9AGAM</name>
<dbReference type="GO" id="GO:0008299">
    <property type="term" value="P:isoprenoid biosynthetic process"/>
    <property type="evidence" value="ECO:0007669"/>
    <property type="project" value="UniProtKB-ARBA"/>
</dbReference>
<dbReference type="PANTHER" id="PTHR35201:SF4">
    <property type="entry name" value="BETA-PINACENE SYNTHASE-RELATED"/>
    <property type="match status" value="1"/>
</dbReference>